<keyword evidence="5" id="KW-1185">Reference proteome</keyword>
<dbReference type="EMBL" id="JACRTI010000011">
    <property type="protein sequence ID" value="MBC8601393.1"/>
    <property type="molecule type" value="Genomic_DNA"/>
</dbReference>
<dbReference type="Proteomes" id="UP000629596">
    <property type="component" value="Unassembled WGS sequence"/>
</dbReference>
<comment type="caution">
    <text evidence="3">The sequence shown here is derived from an EMBL/GenBank/DDBJ whole genome shotgun (WGS) entry which is preliminary data.</text>
</comment>
<dbReference type="InterPro" id="IPR011042">
    <property type="entry name" value="6-blade_b-propeller_TolB-like"/>
</dbReference>
<evidence type="ECO:0000313" key="5">
    <source>
        <dbReference type="Proteomes" id="UP000629596"/>
    </source>
</evidence>
<dbReference type="SUPFAM" id="SSF63825">
    <property type="entry name" value="YWTD domain"/>
    <property type="match status" value="1"/>
</dbReference>
<feature type="chain" id="PRO_5017742872" evidence="1">
    <location>
        <begin position="25"/>
        <end position="391"/>
    </location>
</feature>
<evidence type="ECO:0000313" key="2">
    <source>
        <dbReference type="EMBL" id="MBC8601393.1"/>
    </source>
</evidence>
<dbReference type="RefSeq" id="WP_115498882.1">
    <property type="nucleotide sequence ID" value="NZ_JACRTI010000011.1"/>
</dbReference>
<keyword evidence="1" id="KW-0732">Signal</keyword>
<sequence length="391" mass="44690">MRHCFFLHISLILFLLVNCLSSQAQTIIPFAKGVETKQEIPLSRIAASVKYIPLETTPDNLLDQGATHLKVAFAGKYLFVCDGHHIYQFTPEGKYIRKIGKRGQGPGEFQKHILAVVYDETKEHIIATDYLGGKAIVFSFEGKYLYDFKIKGQILAFLPPDGLYEYTGNYVFSKDRTGVDLIMMNDEGKKLKEFRFNYVEGKRYPSIFEDGLFYNYQGNVYYKNPFENQIFRIEGKKKVPAYELDLGTYAKYEKEDPSKIALDKKNGVGGVLPTEAGKKRFTFTNLFETDSYLYIRFYQQEEWRLGLYDKQAGKVLRVCSSKMGKDGFVDDLEGGTPFMPVRGNEKILINMIPAEYLLEKVNPSQAKGSLKKAMENLLEDDNPVLQVVTLK</sequence>
<reference evidence="2 5" key="2">
    <citation type="submission" date="2020-08" db="EMBL/GenBank/DDBJ databases">
        <title>Genome public.</title>
        <authorList>
            <person name="Liu C."/>
            <person name="Sun Q."/>
        </authorList>
    </citation>
    <scope>NUCLEOTIDE SEQUENCE [LARGE SCALE GENOMIC DNA]</scope>
    <source>
        <strain evidence="2 5">426_9</strain>
    </source>
</reference>
<gene>
    <name evidence="3" type="ORF">DWU89_06765</name>
    <name evidence="2" type="ORF">H8784_06610</name>
</gene>
<protein>
    <submittedName>
        <fullName evidence="3">6-bladed beta-propeller</fullName>
    </submittedName>
</protein>
<dbReference type="Proteomes" id="UP000256321">
    <property type="component" value="Unassembled WGS sequence"/>
</dbReference>
<name>A0A3D8HFY4_9BACT</name>
<reference evidence="3 4" key="1">
    <citation type="submission" date="2018-07" db="EMBL/GenBank/DDBJ databases">
        <title>Parabacteroides acidifaciens nov. sp., isolated from human feces.</title>
        <authorList>
            <person name="Wang Y.J."/>
        </authorList>
    </citation>
    <scope>NUCLEOTIDE SEQUENCE [LARGE SCALE GENOMIC DNA]</scope>
    <source>
        <strain evidence="3 4">426-9</strain>
    </source>
</reference>
<evidence type="ECO:0000313" key="3">
    <source>
        <dbReference type="EMBL" id="RDU49889.1"/>
    </source>
</evidence>
<dbReference type="AlphaFoldDB" id="A0A3D8HFY4"/>
<evidence type="ECO:0000313" key="4">
    <source>
        <dbReference type="Proteomes" id="UP000256321"/>
    </source>
</evidence>
<feature type="signal peptide" evidence="1">
    <location>
        <begin position="1"/>
        <end position="24"/>
    </location>
</feature>
<dbReference type="Gene3D" id="2.120.10.30">
    <property type="entry name" value="TolB, C-terminal domain"/>
    <property type="match status" value="1"/>
</dbReference>
<dbReference type="EMBL" id="QREV01000011">
    <property type="protein sequence ID" value="RDU49889.1"/>
    <property type="molecule type" value="Genomic_DNA"/>
</dbReference>
<proteinExistence type="predicted"/>
<dbReference type="Pfam" id="PF17170">
    <property type="entry name" value="DUF5128"/>
    <property type="match status" value="1"/>
</dbReference>
<evidence type="ECO:0000256" key="1">
    <source>
        <dbReference type="SAM" id="SignalP"/>
    </source>
</evidence>
<accession>A0A3D8HFY4</accession>
<organism evidence="3 4">
    <name type="scientific">Parabacteroides acidifaciens</name>
    <dbReference type="NCBI Taxonomy" id="2290935"/>
    <lineage>
        <taxon>Bacteria</taxon>
        <taxon>Pseudomonadati</taxon>
        <taxon>Bacteroidota</taxon>
        <taxon>Bacteroidia</taxon>
        <taxon>Bacteroidales</taxon>
        <taxon>Tannerellaceae</taxon>
        <taxon>Parabacteroides</taxon>
    </lineage>
</organism>